<dbReference type="EMBL" id="UOGE01000025">
    <property type="protein sequence ID" value="VAX17609.1"/>
    <property type="molecule type" value="Genomic_DNA"/>
</dbReference>
<keyword evidence="1" id="KW-0472">Membrane</keyword>
<accession>A0A3B1BHX2</accession>
<dbReference type="AlphaFoldDB" id="A0A3B1BHX2"/>
<evidence type="ECO:0008006" key="3">
    <source>
        <dbReference type="Google" id="ProtNLM"/>
    </source>
</evidence>
<keyword evidence="1" id="KW-0812">Transmembrane</keyword>
<organism evidence="2">
    <name type="scientific">hydrothermal vent metagenome</name>
    <dbReference type="NCBI Taxonomy" id="652676"/>
    <lineage>
        <taxon>unclassified sequences</taxon>
        <taxon>metagenomes</taxon>
        <taxon>ecological metagenomes</taxon>
    </lineage>
</organism>
<feature type="transmembrane region" description="Helical" evidence="1">
    <location>
        <begin position="6"/>
        <end position="23"/>
    </location>
</feature>
<reference evidence="2" key="1">
    <citation type="submission" date="2018-06" db="EMBL/GenBank/DDBJ databases">
        <authorList>
            <person name="Zhirakovskaya E."/>
        </authorList>
    </citation>
    <scope>NUCLEOTIDE SEQUENCE</scope>
</reference>
<evidence type="ECO:0000313" key="2">
    <source>
        <dbReference type="EMBL" id="VAX17609.1"/>
    </source>
</evidence>
<name>A0A3B1BHX2_9ZZZZ</name>
<proteinExistence type="predicted"/>
<sequence>NPLVKWLWLGGLLMGMGATLALWPDRKERERFEARHRAESLGI</sequence>
<gene>
    <name evidence="2" type="ORF">MNBD_NITROSPINAE02-2182</name>
</gene>
<protein>
    <recommendedName>
        <fullName evidence="3">Cytochrome c heme lyase subunit CcmF</fullName>
    </recommendedName>
</protein>
<keyword evidence="1" id="KW-1133">Transmembrane helix</keyword>
<evidence type="ECO:0000256" key="1">
    <source>
        <dbReference type="SAM" id="Phobius"/>
    </source>
</evidence>
<feature type="non-terminal residue" evidence="2">
    <location>
        <position position="1"/>
    </location>
</feature>